<reference evidence="1" key="1">
    <citation type="journal article" date="2014" name="Front. Microbiol.">
        <title>High frequency of phylogenetically diverse reductive dehalogenase-homologous genes in deep subseafloor sedimentary metagenomes.</title>
        <authorList>
            <person name="Kawai M."/>
            <person name="Futagami T."/>
            <person name="Toyoda A."/>
            <person name="Takaki Y."/>
            <person name="Nishi S."/>
            <person name="Hori S."/>
            <person name="Arai W."/>
            <person name="Tsubouchi T."/>
            <person name="Morono Y."/>
            <person name="Uchiyama I."/>
            <person name="Ito T."/>
            <person name="Fujiyama A."/>
            <person name="Inagaki F."/>
            <person name="Takami H."/>
        </authorList>
    </citation>
    <scope>NUCLEOTIDE SEQUENCE</scope>
    <source>
        <strain evidence="1">Expedition CK06-06</strain>
    </source>
</reference>
<protein>
    <recommendedName>
        <fullName evidence="2">FG-GAP repeat protein</fullName>
    </recommendedName>
</protein>
<proteinExistence type="predicted"/>
<dbReference type="SUPFAM" id="SSF69318">
    <property type="entry name" value="Integrin alpha N-terminal domain"/>
    <property type="match status" value="1"/>
</dbReference>
<comment type="caution">
    <text evidence="1">The sequence shown here is derived from an EMBL/GenBank/DDBJ whole genome shotgun (WGS) entry which is preliminary data.</text>
</comment>
<dbReference type="Gene3D" id="2.130.10.10">
    <property type="entry name" value="YVTN repeat-like/Quinoprotein amine dehydrogenase"/>
    <property type="match status" value="1"/>
</dbReference>
<sequence>MGSVDGTVRRINLDGSLHWRSKVTGPVRDVVLGDVNGDGISDVVVGTGDCCSRGWIYGLDIDTGAVLGLLEEPVPVGALLVGDMDGQGGAEVVAVLDGGEVLVLAWTSE</sequence>
<name>X1FRS8_9ZZZZ</name>
<dbReference type="InterPro" id="IPR028994">
    <property type="entry name" value="Integrin_alpha_N"/>
</dbReference>
<dbReference type="EMBL" id="BARU01013299">
    <property type="protein sequence ID" value="GAH35250.1"/>
    <property type="molecule type" value="Genomic_DNA"/>
</dbReference>
<gene>
    <name evidence="1" type="ORF">S03H2_24102</name>
</gene>
<evidence type="ECO:0000313" key="1">
    <source>
        <dbReference type="EMBL" id="GAH35250.1"/>
    </source>
</evidence>
<evidence type="ECO:0008006" key="2">
    <source>
        <dbReference type="Google" id="ProtNLM"/>
    </source>
</evidence>
<dbReference type="InterPro" id="IPR015943">
    <property type="entry name" value="WD40/YVTN_repeat-like_dom_sf"/>
</dbReference>
<accession>X1FRS8</accession>
<organism evidence="1">
    <name type="scientific">marine sediment metagenome</name>
    <dbReference type="NCBI Taxonomy" id="412755"/>
    <lineage>
        <taxon>unclassified sequences</taxon>
        <taxon>metagenomes</taxon>
        <taxon>ecological metagenomes</taxon>
    </lineage>
</organism>
<dbReference type="AlphaFoldDB" id="X1FRS8"/>